<feature type="coiled-coil region" evidence="1">
    <location>
        <begin position="529"/>
        <end position="570"/>
    </location>
</feature>
<feature type="coiled-coil region" evidence="1">
    <location>
        <begin position="777"/>
        <end position="924"/>
    </location>
</feature>
<gene>
    <name evidence="3" type="ORF">EVOR1521_LOCUS6573</name>
</gene>
<name>A0AA36MMZ9_9DINO</name>
<reference evidence="3" key="1">
    <citation type="submission" date="2023-08" db="EMBL/GenBank/DDBJ databases">
        <authorList>
            <person name="Chen Y."/>
            <person name="Shah S."/>
            <person name="Dougan E. K."/>
            <person name="Thang M."/>
            <person name="Chan C."/>
        </authorList>
    </citation>
    <scope>NUCLEOTIDE SEQUENCE</scope>
</reference>
<keyword evidence="1" id="KW-0175">Coiled coil</keyword>
<protein>
    <submittedName>
        <fullName evidence="3">Uncharacterized protein</fullName>
    </submittedName>
</protein>
<feature type="region of interest" description="Disordered" evidence="2">
    <location>
        <begin position="1"/>
        <end position="27"/>
    </location>
</feature>
<evidence type="ECO:0000256" key="1">
    <source>
        <dbReference type="SAM" id="Coils"/>
    </source>
</evidence>
<keyword evidence="4" id="KW-1185">Reference proteome</keyword>
<feature type="coiled-coil region" evidence="1">
    <location>
        <begin position="1026"/>
        <end position="1053"/>
    </location>
</feature>
<evidence type="ECO:0000313" key="4">
    <source>
        <dbReference type="Proteomes" id="UP001178507"/>
    </source>
</evidence>
<dbReference type="AlphaFoldDB" id="A0AA36MMZ9"/>
<proteinExistence type="predicted"/>
<organism evidence="3 4">
    <name type="scientific">Effrenium voratum</name>
    <dbReference type="NCBI Taxonomy" id="2562239"/>
    <lineage>
        <taxon>Eukaryota</taxon>
        <taxon>Sar</taxon>
        <taxon>Alveolata</taxon>
        <taxon>Dinophyceae</taxon>
        <taxon>Suessiales</taxon>
        <taxon>Symbiodiniaceae</taxon>
        <taxon>Effrenium</taxon>
    </lineage>
</organism>
<feature type="coiled-coil region" evidence="1">
    <location>
        <begin position="701"/>
        <end position="728"/>
    </location>
</feature>
<evidence type="ECO:0000313" key="3">
    <source>
        <dbReference type="EMBL" id="CAJ1377881.1"/>
    </source>
</evidence>
<dbReference type="EMBL" id="CAUJNA010000496">
    <property type="protein sequence ID" value="CAJ1377881.1"/>
    <property type="molecule type" value="Genomic_DNA"/>
</dbReference>
<sequence length="1218" mass="136693">MAEAPCVENADAGTSKTEDTDVCSASGSPTGCVTSSKEFTLPGSVSWGEPDVIRSPSESSWRRFARPLANCIACGDFESELSKLKSQRMSNAALMADCDRKLREQDSAIMTLEQKLEESSEELRLRTADLEAEKRRTCSLSTMLLDDTVKEQKLMDQVQSTEERLSAAQSEIQRLVCASEQRILEKEQAAEELRLKGLEAADLAQQLEAMKEHWTKNAAELRFQGDLLEEKRLENKELTRHVAQRFMETEDLRGCLSSCHERCARLEGALQLSGSEQQLLRQKLQQREAELEQSQRQVLDMSSELGEKSQLLTAALGEKGLLAQQLDDARAQLAESEAQLGSLSSSLELAQLESRRIAQHLEAAQMAAEDLLGPVWAFKRQAEAMHQEVAAQRARVEEEESKARHWQQEYEKVAARSAELESVGATSREQILALQDQRDALAQEAQQVRELAAKAEEGELQARDLAKKSRESEELARAQAEEKDILARDVAAKAEESEELLRVKSEENAALTLKLAVKLQESEQLAQDFATRSEENEKQEQDLAAATEEKEALALQLSHATEQVAHFEQQVLELHSSLNLSQVQNASLAQALEWKAMEAEHCRAQLGQQKLHVAALQQSFSALKARDAKADSLDADTTDGRDSEREEICMQREEMLIRLAAEVQAKKSAMQEVCAWQINAELCTSFVRDMSRQRDDALAECGNLARMVECKQKELESLEMERKEQNEQTTQKVELAALQEQLAQSDARSKMLSAMIKLKDADMTGITLELMQKGMQAEDYLCQAANMKERLGQLEIEFGQATAELATYQSDKDAMVKSFTSKDKLVEVLGIELSSLKEQLQKCRQETSILDRCLEDKQLQNDQLIEKMATKDSAIQQLQCELTAFKIQASDDARQSCESLEVLKATLEEQIHENELLHAELEQRRCECEEATLESRKLFDHLAARTIERDDLAGQLQGARSLVEQLKEEVCTSQQIESSLGERLSRTTEENANLHQRVQTLTVHSNQQKRDNEDLLSQLNQQVSKVAKQRLELMRSERQIEEAQAQVVALKSTLTLEVQRREEAATRCAELLCSHPSMCIEAWIGRVRTFNACAEWQLVAGSGSEERIVMRGGRAEAQPGLLASETPCIILNPREQKAKEKKDEDKVPVNLYNAKKPGAVALRGRRPAAVPPQKQHVLVFDQIRRAFSQNKLMYDRNFGVVRPFPDTTSTCSSNASLS</sequence>
<feature type="coiled-coil region" evidence="1">
    <location>
        <begin position="102"/>
        <end position="178"/>
    </location>
</feature>
<feature type="coiled-coil region" evidence="1">
    <location>
        <begin position="277"/>
        <end position="346"/>
    </location>
</feature>
<feature type="coiled-coil region" evidence="1">
    <location>
        <begin position="379"/>
        <end position="483"/>
    </location>
</feature>
<accession>A0AA36MMZ9</accession>
<comment type="caution">
    <text evidence="3">The sequence shown here is derived from an EMBL/GenBank/DDBJ whole genome shotgun (WGS) entry which is preliminary data.</text>
</comment>
<dbReference type="Proteomes" id="UP001178507">
    <property type="component" value="Unassembled WGS sequence"/>
</dbReference>
<evidence type="ECO:0000256" key="2">
    <source>
        <dbReference type="SAM" id="MobiDB-lite"/>
    </source>
</evidence>